<dbReference type="EMBL" id="BAABBN010000012">
    <property type="protein sequence ID" value="GAA3937941.1"/>
    <property type="molecule type" value="Genomic_DNA"/>
</dbReference>
<accession>A0ABP7N5X5</accession>
<reference evidence="2" key="1">
    <citation type="journal article" date="2019" name="Int. J. Syst. Evol. Microbiol.">
        <title>The Global Catalogue of Microorganisms (GCM) 10K type strain sequencing project: providing services to taxonomists for standard genome sequencing and annotation.</title>
        <authorList>
            <consortium name="The Broad Institute Genomics Platform"/>
            <consortium name="The Broad Institute Genome Sequencing Center for Infectious Disease"/>
            <person name="Wu L."/>
            <person name="Ma J."/>
        </authorList>
    </citation>
    <scope>NUCLEOTIDE SEQUENCE [LARGE SCALE GENOMIC DNA]</scope>
    <source>
        <strain evidence="2">JCM 17551</strain>
    </source>
</reference>
<comment type="caution">
    <text evidence="1">The sequence shown here is derived from an EMBL/GenBank/DDBJ whole genome shotgun (WGS) entry which is preliminary data.</text>
</comment>
<keyword evidence="2" id="KW-1185">Reference proteome</keyword>
<proteinExistence type="predicted"/>
<protein>
    <recommendedName>
        <fullName evidence="3">Phospholipid/glycerol acyltransferase domain-containing protein</fullName>
    </recommendedName>
</protein>
<dbReference type="Proteomes" id="UP001501565">
    <property type="component" value="Unassembled WGS sequence"/>
</dbReference>
<evidence type="ECO:0000313" key="2">
    <source>
        <dbReference type="Proteomes" id="UP001501565"/>
    </source>
</evidence>
<evidence type="ECO:0008006" key="3">
    <source>
        <dbReference type="Google" id="ProtNLM"/>
    </source>
</evidence>
<dbReference type="RefSeq" id="WP_344800182.1">
    <property type="nucleotide sequence ID" value="NZ_BAABBN010000012.1"/>
</dbReference>
<evidence type="ECO:0000313" key="1">
    <source>
        <dbReference type="EMBL" id="GAA3937941.1"/>
    </source>
</evidence>
<gene>
    <name evidence="1" type="ORF">GCM10022277_37810</name>
</gene>
<sequence>MKSVKDFSLVAGAMTKALAKKISFYPASDNMRDILAKHPQLVVALNHGPMLGPLASTIALNKLYMEHGGEERKPIAIMWRLFYQIPLYKYAIQYITQVDRGLNFEEFLAKMENGGFTDLFVKPEGENCNYGNGLDIEPFLSPRFVEFSLRLNTPILVLVHKGSENWATTIPVTNKLDRVLSKLPKKSFDRIKETRLLSIPTILKRLKELKVMYQLYYPEITAADLPTDIDQRNALLAEEANKVRAVMQSMIDELKRL</sequence>
<organism evidence="1 2">
    <name type="scientific">Litoribacillus peritrichatus</name>
    <dbReference type="NCBI Taxonomy" id="718191"/>
    <lineage>
        <taxon>Bacteria</taxon>
        <taxon>Pseudomonadati</taxon>
        <taxon>Pseudomonadota</taxon>
        <taxon>Gammaproteobacteria</taxon>
        <taxon>Oceanospirillales</taxon>
        <taxon>Oceanospirillaceae</taxon>
        <taxon>Litoribacillus</taxon>
    </lineage>
</organism>
<name>A0ABP7N5X5_9GAMM</name>